<accession>A0A3R7NYB4</accession>
<dbReference type="OrthoDB" id="10265971at2759"/>
<dbReference type="EMBL" id="MKKU01000075">
    <property type="protein sequence ID" value="RNF25724.1"/>
    <property type="molecule type" value="Genomic_DNA"/>
</dbReference>
<name>A0A3R7NYB4_9TRYP</name>
<feature type="region of interest" description="Disordered" evidence="1">
    <location>
        <begin position="691"/>
        <end position="727"/>
    </location>
</feature>
<evidence type="ECO:0000256" key="1">
    <source>
        <dbReference type="SAM" id="MobiDB-lite"/>
    </source>
</evidence>
<evidence type="ECO:0000313" key="3">
    <source>
        <dbReference type="Proteomes" id="UP000284403"/>
    </source>
</evidence>
<evidence type="ECO:0000313" key="2">
    <source>
        <dbReference type="EMBL" id="RNF25724.1"/>
    </source>
</evidence>
<dbReference type="GeneID" id="40315634"/>
<proteinExistence type="predicted"/>
<dbReference type="RefSeq" id="XP_029230930.1">
    <property type="nucleotide sequence ID" value="XM_029368959.1"/>
</dbReference>
<feature type="compositionally biased region" description="Acidic residues" evidence="1">
    <location>
        <begin position="696"/>
        <end position="706"/>
    </location>
</feature>
<comment type="caution">
    <text evidence="2">The sequence shown here is derived from an EMBL/GenBank/DDBJ whole genome shotgun (WGS) entry which is preliminary data.</text>
</comment>
<sequence>MLHETYAPGDTASVAWSRQKKVSFLRLISEVRDGVRPPSVALLYGPTGCGKLSSVCAMLQELRDALGRPLRVEVMHSCEATPQQYYSFLMDTFTEHEMTGDDACASHPAASSVPADVSGGVTHKAQPLADAKSQRQSRVLVRVVKFYGESLLSPLHSRTLRFLDHYDAWRRAESSARRAGDGADALDASLLRRHLVLFILTTHDTHSDKVALGKLLPSRVLTHPCVYSFHCTPLTARNLAARVKDILCLERRRQKCGVRRRLSDDEVEFLCEHAHGDIRQVLLQVQWCCLSWEKGLRGAVAASTSAGAQEKKQPQPKSKRPRTVMDLLEEHDNSHVVGSTLQPSLTVETPSEEGAGTAVLFRDEYLDVAHATARILTNKYTISSVVKALNTEPERLLSYLTNNMPVYFRAGQMQEYAACAASASAADALRAAESFGRRRQAGASLHTVGLTSGDDSDSGGVMRLDLISLMLFGKTYEVCHKEVYIPRALVAQRPPPYQPLAYPRLRDVEPARKRLRNDEGGYTEIDFEQQKRRGEQHRLYSTELEWHQEFMRRLQLCPVGGSPWRSTEVDIVREALPALVNRCASLDAVLLEYAPYARCIVLDRSSPSAALGVPDSGATALSSSAASLSKLPAKMPSKPPGPKKTLFSFAKPKAASPQRRPCSLIRYNVLCCGLSEKPPVRAEYFFIPPRNADAGNNDDDLLDDAATDPNAPQPLLPDGEDIEEYSD</sequence>
<dbReference type="SUPFAM" id="SSF52540">
    <property type="entry name" value="P-loop containing nucleoside triphosphate hydrolases"/>
    <property type="match status" value="1"/>
</dbReference>
<feature type="compositionally biased region" description="Acidic residues" evidence="1">
    <location>
        <begin position="718"/>
        <end position="727"/>
    </location>
</feature>
<dbReference type="AlphaFoldDB" id="A0A3R7NYB4"/>
<dbReference type="Proteomes" id="UP000284403">
    <property type="component" value="Unassembled WGS sequence"/>
</dbReference>
<reference evidence="2 3" key="1">
    <citation type="journal article" date="2018" name="BMC Genomics">
        <title>Genomic comparison of Trypanosoma conorhini and Trypanosoma rangeli to Trypanosoma cruzi strains of high and low virulence.</title>
        <authorList>
            <person name="Bradwell K.R."/>
            <person name="Koparde V.N."/>
            <person name="Matveyev A.V."/>
            <person name="Serrano M.G."/>
            <person name="Alves J.M."/>
            <person name="Parikh H."/>
            <person name="Huang B."/>
            <person name="Lee V."/>
            <person name="Espinosa-Alvarez O."/>
            <person name="Ortiz P.A."/>
            <person name="Costa-Martins A.G."/>
            <person name="Teixeira M.M."/>
            <person name="Buck G.A."/>
        </authorList>
    </citation>
    <scope>NUCLEOTIDE SEQUENCE [LARGE SCALE GENOMIC DNA]</scope>
    <source>
        <strain evidence="2 3">025E</strain>
    </source>
</reference>
<gene>
    <name evidence="2" type="ORF">Tco025E_02023</name>
</gene>
<organism evidence="2 3">
    <name type="scientific">Trypanosoma conorhini</name>
    <dbReference type="NCBI Taxonomy" id="83891"/>
    <lineage>
        <taxon>Eukaryota</taxon>
        <taxon>Discoba</taxon>
        <taxon>Euglenozoa</taxon>
        <taxon>Kinetoplastea</taxon>
        <taxon>Metakinetoplastina</taxon>
        <taxon>Trypanosomatida</taxon>
        <taxon>Trypanosomatidae</taxon>
        <taxon>Trypanosoma</taxon>
    </lineage>
</organism>
<keyword evidence="3" id="KW-1185">Reference proteome</keyword>
<dbReference type="InterPro" id="IPR027417">
    <property type="entry name" value="P-loop_NTPase"/>
</dbReference>
<protein>
    <submittedName>
        <fullName evidence="2">Uncharacterized protein</fullName>
    </submittedName>
</protein>